<dbReference type="RefSeq" id="WP_154061985.1">
    <property type="nucleotide sequence ID" value="NZ_CABGKN010000001.1"/>
</dbReference>
<organism evidence="2 3">
    <name type="scientific">Klebsiella michiganensis</name>
    <dbReference type="NCBI Taxonomy" id="1134687"/>
    <lineage>
        <taxon>Bacteria</taxon>
        <taxon>Pseudomonadati</taxon>
        <taxon>Pseudomonadota</taxon>
        <taxon>Gammaproteobacteria</taxon>
        <taxon>Enterobacterales</taxon>
        <taxon>Enterobacteriaceae</taxon>
        <taxon>Klebsiella/Raoultella group</taxon>
        <taxon>Klebsiella</taxon>
    </lineage>
</organism>
<reference evidence="2 3" key="1">
    <citation type="submission" date="2017-11" db="EMBL/GenBank/DDBJ databases">
        <authorList>
            <person name="Han C.G."/>
        </authorList>
    </citation>
    <scope>NUCLEOTIDE SEQUENCE [LARGE SCALE GENOMIC DNA]</scope>
    <source>
        <strain evidence="2 3">A11</strain>
    </source>
</reference>
<dbReference type="SUPFAM" id="SSF51182">
    <property type="entry name" value="RmlC-like cupins"/>
    <property type="match status" value="1"/>
</dbReference>
<feature type="domain" description="Cupin type-2" evidence="1">
    <location>
        <begin position="40"/>
        <end position="93"/>
    </location>
</feature>
<proteinExistence type="predicted"/>
<evidence type="ECO:0000313" key="3">
    <source>
        <dbReference type="Proteomes" id="UP000234505"/>
    </source>
</evidence>
<name>A0A2J4Q645_9ENTR</name>
<sequence length="118" mass="12792">MSLYDLRTEAQALPTSWRSRILGRVGATNLKVLRMDVHSVAEEVHVYDEGLLVIDGRLELSVQEKKISVAPGQLYIAKAGIPHTVETGSFGTLVIIDLPDSGFSGASPTDIALCQERT</sequence>
<dbReference type="InterPro" id="IPR011051">
    <property type="entry name" value="RmlC_Cupin_sf"/>
</dbReference>
<evidence type="ECO:0000313" key="2">
    <source>
        <dbReference type="EMBL" id="PLL26528.1"/>
    </source>
</evidence>
<dbReference type="Gene3D" id="2.60.120.10">
    <property type="entry name" value="Jelly Rolls"/>
    <property type="match status" value="1"/>
</dbReference>
<accession>A0A2J4Q645</accession>
<dbReference type="InterPro" id="IPR013096">
    <property type="entry name" value="Cupin_2"/>
</dbReference>
<dbReference type="Pfam" id="PF07883">
    <property type="entry name" value="Cupin_2"/>
    <property type="match status" value="1"/>
</dbReference>
<gene>
    <name evidence="2" type="ORF">CWN50_26795</name>
</gene>
<protein>
    <submittedName>
        <fullName evidence="2">Cupin</fullName>
    </submittedName>
</protein>
<reference evidence="2 3" key="2">
    <citation type="submission" date="2018-01" db="EMBL/GenBank/DDBJ databases">
        <title>Genomic study of Klebsiella pneumoniae.</title>
        <authorList>
            <person name="Yang Y."/>
            <person name="Bicalho R."/>
        </authorList>
    </citation>
    <scope>NUCLEOTIDE SEQUENCE [LARGE SCALE GENOMIC DNA]</scope>
    <source>
        <strain evidence="2 3">A11</strain>
    </source>
</reference>
<comment type="caution">
    <text evidence="2">The sequence shown here is derived from an EMBL/GenBank/DDBJ whole genome shotgun (WGS) entry which is preliminary data.</text>
</comment>
<dbReference type="Proteomes" id="UP000234505">
    <property type="component" value="Unassembled WGS sequence"/>
</dbReference>
<dbReference type="AlphaFoldDB" id="A0A2J4Q645"/>
<dbReference type="EMBL" id="PIDS01001258">
    <property type="protein sequence ID" value="PLL26528.1"/>
    <property type="molecule type" value="Genomic_DNA"/>
</dbReference>
<dbReference type="InterPro" id="IPR014710">
    <property type="entry name" value="RmlC-like_jellyroll"/>
</dbReference>
<evidence type="ECO:0000259" key="1">
    <source>
        <dbReference type="Pfam" id="PF07883"/>
    </source>
</evidence>